<name>A0AAD6UW45_9AGAR</name>
<dbReference type="Proteomes" id="UP001219525">
    <property type="component" value="Unassembled WGS sequence"/>
</dbReference>
<organism evidence="2 3">
    <name type="scientific">Mycena pura</name>
    <dbReference type="NCBI Taxonomy" id="153505"/>
    <lineage>
        <taxon>Eukaryota</taxon>
        <taxon>Fungi</taxon>
        <taxon>Dikarya</taxon>
        <taxon>Basidiomycota</taxon>
        <taxon>Agaricomycotina</taxon>
        <taxon>Agaricomycetes</taxon>
        <taxon>Agaricomycetidae</taxon>
        <taxon>Agaricales</taxon>
        <taxon>Marasmiineae</taxon>
        <taxon>Mycenaceae</taxon>
        <taxon>Mycena</taxon>
    </lineage>
</organism>
<gene>
    <name evidence="2" type="ORF">GGX14DRAFT_475483</name>
</gene>
<reference evidence="2" key="1">
    <citation type="submission" date="2023-03" db="EMBL/GenBank/DDBJ databases">
        <title>Massive genome expansion in bonnet fungi (Mycena s.s.) driven by repeated elements and novel gene families across ecological guilds.</title>
        <authorList>
            <consortium name="Lawrence Berkeley National Laboratory"/>
            <person name="Harder C.B."/>
            <person name="Miyauchi S."/>
            <person name="Viragh M."/>
            <person name="Kuo A."/>
            <person name="Thoen E."/>
            <person name="Andreopoulos B."/>
            <person name="Lu D."/>
            <person name="Skrede I."/>
            <person name="Drula E."/>
            <person name="Henrissat B."/>
            <person name="Morin E."/>
            <person name="Kohler A."/>
            <person name="Barry K."/>
            <person name="LaButti K."/>
            <person name="Morin E."/>
            <person name="Salamov A."/>
            <person name="Lipzen A."/>
            <person name="Mereny Z."/>
            <person name="Hegedus B."/>
            <person name="Baldrian P."/>
            <person name="Stursova M."/>
            <person name="Weitz H."/>
            <person name="Taylor A."/>
            <person name="Grigoriev I.V."/>
            <person name="Nagy L.G."/>
            <person name="Martin F."/>
            <person name="Kauserud H."/>
        </authorList>
    </citation>
    <scope>NUCLEOTIDE SEQUENCE</scope>
    <source>
        <strain evidence="2">9144</strain>
    </source>
</reference>
<comment type="caution">
    <text evidence="2">The sequence shown here is derived from an EMBL/GenBank/DDBJ whole genome shotgun (WGS) entry which is preliminary data.</text>
</comment>
<dbReference type="AlphaFoldDB" id="A0AAD6UW45"/>
<feature type="compositionally biased region" description="Basic and acidic residues" evidence="1">
    <location>
        <begin position="34"/>
        <end position="45"/>
    </location>
</feature>
<evidence type="ECO:0000256" key="1">
    <source>
        <dbReference type="SAM" id="MobiDB-lite"/>
    </source>
</evidence>
<accession>A0AAD6UW45</accession>
<keyword evidence="3" id="KW-1185">Reference proteome</keyword>
<evidence type="ECO:0000313" key="2">
    <source>
        <dbReference type="EMBL" id="KAJ7194941.1"/>
    </source>
</evidence>
<dbReference type="EMBL" id="JARJCW010000094">
    <property type="protein sequence ID" value="KAJ7194941.1"/>
    <property type="molecule type" value="Genomic_DNA"/>
</dbReference>
<proteinExistence type="predicted"/>
<dbReference type="PANTHER" id="PTHR34587">
    <property type="entry name" value="VWFA DOMAIN-CONTAINING PROTEIN"/>
    <property type="match status" value="1"/>
</dbReference>
<dbReference type="InterPro" id="IPR053216">
    <property type="entry name" value="Appressorial_penetr-assoc"/>
</dbReference>
<evidence type="ECO:0000313" key="3">
    <source>
        <dbReference type="Proteomes" id="UP001219525"/>
    </source>
</evidence>
<sequence length="475" mass="51347">MSQHSTPWGRSDRRSTTGSGSLRASRLGAHHSRFRSDHSFHDNRFYDPSSTTPSNKRSDSDSCVKSISSYVGDRFTSNHRSGYQWSLVLDPSVVAANFAHTSDTGTPSLTSSNNFINFCDTVTVSPTPITNGQQIAGESCNPAPMGRIPTIDNLPSVRITQPTNLATLQKNTSISLQFIARNLQGGVFVNPTTRYLSEPQDVDDTGNVIGHFHVVIEELDALNSTIPPDIRNFVFFSVIHNPFIGSDSIQSSIPNGLPVGFYRATVTTHAASYQPVLAPIAQHGSLNDVAYFTVTADGTPGSTPAVTRRTLIPEMNSQRNPFEPTLRVIARAEADAQSSLTLLPSLIAAGFSDDGQNPPVAGQTAAATSNNNFINFCALTLESVPLTDGLQIATGSCNPAPMGVLPASTRLVCRLRQRAVYILTTNSARVKIYVSAERRNPRPRYPDDGWFGRHQPCHGKFSQLDRVLSSCTAAA</sequence>
<dbReference type="PANTHER" id="PTHR34587:SF2">
    <property type="entry name" value="G-PROTEIN COUPLED RECEPTORS FAMILY 1 PROFILE DOMAIN-CONTAINING PROTEIN"/>
    <property type="match status" value="1"/>
</dbReference>
<protein>
    <submittedName>
        <fullName evidence="2">Uncharacterized protein</fullName>
    </submittedName>
</protein>
<feature type="compositionally biased region" description="Low complexity" evidence="1">
    <location>
        <begin position="16"/>
        <end position="26"/>
    </location>
</feature>
<feature type="region of interest" description="Disordered" evidence="1">
    <location>
        <begin position="1"/>
        <end position="63"/>
    </location>
</feature>